<evidence type="ECO:0000313" key="4">
    <source>
        <dbReference type="EMBL" id="SEF77059.1"/>
    </source>
</evidence>
<keyword evidence="2 4" id="KW-0808">Transferase</keyword>
<evidence type="ECO:0000256" key="1">
    <source>
        <dbReference type="ARBA" id="ARBA00022603"/>
    </source>
</evidence>
<dbReference type="Proteomes" id="UP000236738">
    <property type="component" value="Unassembled WGS sequence"/>
</dbReference>
<dbReference type="Pfam" id="PF01596">
    <property type="entry name" value="Methyltransf_3"/>
    <property type="match status" value="1"/>
</dbReference>
<sequence length="236" mass="27240">MSIKDKKNSQQNLVFLNKQKCMSFFEENCPEIDRYLENHASAEPEILKKLRRETYQKTTQPHMISGYQQGRLLSIISKMISPKSILEIGTFTGYATLSLAEGLAKDGTIYTIDKNEELAYLPEKYFAESEFASQINFIKGDALQEISKLNIDWDLVFIDADKENYVQYFNLIKPKMKSGSILLIDNILWYGKVLEDNPKLESTKIIKELNELIAQDQDFENLILPLRDGIQLARKI</sequence>
<dbReference type="InterPro" id="IPR002935">
    <property type="entry name" value="SAM_O-MeTrfase"/>
</dbReference>
<dbReference type="CDD" id="cd02440">
    <property type="entry name" value="AdoMet_MTases"/>
    <property type="match status" value="1"/>
</dbReference>
<dbReference type="PROSITE" id="PS51682">
    <property type="entry name" value="SAM_OMT_I"/>
    <property type="match status" value="1"/>
</dbReference>
<dbReference type="InterPro" id="IPR029063">
    <property type="entry name" value="SAM-dependent_MTases_sf"/>
</dbReference>
<dbReference type="AlphaFoldDB" id="A0A1H5UPS6"/>
<evidence type="ECO:0000313" key="5">
    <source>
        <dbReference type="Proteomes" id="UP000236738"/>
    </source>
</evidence>
<organism evidence="4 5">
    <name type="scientific">Halpernia humi</name>
    <dbReference type="NCBI Taxonomy" id="493375"/>
    <lineage>
        <taxon>Bacteria</taxon>
        <taxon>Pseudomonadati</taxon>
        <taxon>Bacteroidota</taxon>
        <taxon>Flavobacteriia</taxon>
        <taxon>Flavobacteriales</taxon>
        <taxon>Weeksellaceae</taxon>
        <taxon>Chryseobacterium group</taxon>
        <taxon>Halpernia</taxon>
    </lineage>
</organism>
<evidence type="ECO:0000256" key="2">
    <source>
        <dbReference type="ARBA" id="ARBA00022679"/>
    </source>
</evidence>
<dbReference type="GO" id="GO:0032259">
    <property type="term" value="P:methylation"/>
    <property type="evidence" value="ECO:0007669"/>
    <property type="project" value="UniProtKB-KW"/>
</dbReference>
<gene>
    <name evidence="4" type="ORF">SAMN05421847_0869</name>
</gene>
<name>A0A1H5UPS6_9FLAO</name>
<dbReference type="Gene3D" id="3.40.50.150">
    <property type="entry name" value="Vaccinia Virus protein VP39"/>
    <property type="match status" value="1"/>
</dbReference>
<keyword evidence="5" id="KW-1185">Reference proteome</keyword>
<reference evidence="5" key="1">
    <citation type="submission" date="2016-10" db="EMBL/GenBank/DDBJ databases">
        <authorList>
            <person name="Varghese N."/>
            <person name="Submissions S."/>
        </authorList>
    </citation>
    <scope>NUCLEOTIDE SEQUENCE [LARGE SCALE GENOMIC DNA]</scope>
    <source>
        <strain evidence="5">DSM 21580</strain>
    </source>
</reference>
<dbReference type="EMBL" id="FNUS01000001">
    <property type="protein sequence ID" value="SEF77059.1"/>
    <property type="molecule type" value="Genomic_DNA"/>
</dbReference>
<proteinExistence type="predicted"/>
<evidence type="ECO:0000256" key="3">
    <source>
        <dbReference type="ARBA" id="ARBA00022691"/>
    </source>
</evidence>
<dbReference type="InterPro" id="IPR050362">
    <property type="entry name" value="Cation-dep_OMT"/>
</dbReference>
<keyword evidence="3" id="KW-0949">S-adenosyl-L-methionine</keyword>
<accession>A0A1H5UPS6</accession>
<dbReference type="GO" id="GO:0008171">
    <property type="term" value="F:O-methyltransferase activity"/>
    <property type="evidence" value="ECO:0007669"/>
    <property type="project" value="InterPro"/>
</dbReference>
<dbReference type="GO" id="GO:0008757">
    <property type="term" value="F:S-adenosylmethionine-dependent methyltransferase activity"/>
    <property type="evidence" value="ECO:0007669"/>
    <property type="project" value="TreeGrafter"/>
</dbReference>
<keyword evidence="1 4" id="KW-0489">Methyltransferase</keyword>
<protein>
    <submittedName>
        <fullName evidence="4">Predicted O-methyltransferase YrrM</fullName>
    </submittedName>
</protein>
<dbReference type="PANTHER" id="PTHR10509">
    <property type="entry name" value="O-METHYLTRANSFERASE-RELATED"/>
    <property type="match status" value="1"/>
</dbReference>
<dbReference type="PANTHER" id="PTHR10509:SF14">
    <property type="entry name" value="CAFFEOYL-COA O-METHYLTRANSFERASE 3-RELATED"/>
    <property type="match status" value="1"/>
</dbReference>
<dbReference type="SUPFAM" id="SSF53335">
    <property type="entry name" value="S-adenosyl-L-methionine-dependent methyltransferases"/>
    <property type="match status" value="1"/>
</dbReference>